<evidence type="ECO:0000313" key="9">
    <source>
        <dbReference type="EMBL" id="CAG8479801.1"/>
    </source>
</evidence>
<dbReference type="GO" id="GO:0005737">
    <property type="term" value="C:cytoplasm"/>
    <property type="evidence" value="ECO:0007669"/>
    <property type="project" value="UniProtKB-SubCell"/>
</dbReference>
<evidence type="ECO:0000256" key="5">
    <source>
        <dbReference type="ARBA" id="ARBA00022741"/>
    </source>
</evidence>
<dbReference type="OrthoDB" id="1597724at2759"/>
<evidence type="ECO:0000256" key="6">
    <source>
        <dbReference type="ARBA" id="ARBA00023134"/>
    </source>
</evidence>
<dbReference type="InterPro" id="IPR027417">
    <property type="entry name" value="P-loop_NTPase"/>
</dbReference>
<dbReference type="PROSITE" id="PS51717">
    <property type="entry name" value="G_VLIG"/>
    <property type="match status" value="1"/>
</dbReference>
<keyword evidence="6" id="KW-0342">GTP-binding</keyword>
<feature type="domain" description="VLIG-type G" evidence="8">
    <location>
        <begin position="1738"/>
        <end position="1981"/>
    </location>
</feature>
<dbReference type="Pfam" id="PF25496">
    <property type="entry name" value="URGCP"/>
    <property type="match status" value="1"/>
</dbReference>
<dbReference type="PANTHER" id="PTHR22796:SF1">
    <property type="entry name" value="VWFA DOMAIN-CONTAINING PROTEIN"/>
    <property type="match status" value="1"/>
</dbReference>
<comment type="caution">
    <text evidence="9">The sequence shown here is derived from an EMBL/GenBank/DDBJ whole genome shotgun (WGS) entry which is preliminary data.</text>
</comment>
<keyword evidence="5" id="KW-0547">Nucleotide-binding</keyword>
<proteinExistence type="inferred from homology"/>
<evidence type="ECO:0000259" key="8">
    <source>
        <dbReference type="PROSITE" id="PS51717"/>
    </source>
</evidence>
<keyword evidence="7" id="KW-0539">Nucleus</keyword>
<organism evidence="9 10">
    <name type="scientific">Cetraspora pellucida</name>
    <dbReference type="NCBI Taxonomy" id="1433469"/>
    <lineage>
        <taxon>Eukaryota</taxon>
        <taxon>Fungi</taxon>
        <taxon>Fungi incertae sedis</taxon>
        <taxon>Mucoromycota</taxon>
        <taxon>Glomeromycotina</taxon>
        <taxon>Glomeromycetes</taxon>
        <taxon>Diversisporales</taxon>
        <taxon>Gigasporaceae</taxon>
        <taxon>Cetraspora</taxon>
    </lineage>
</organism>
<dbReference type="EMBL" id="CAJVQA010000539">
    <property type="protein sequence ID" value="CAG8479801.1"/>
    <property type="molecule type" value="Genomic_DNA"/>
</dbReference>
<dbReference type="GO" id="GO:0005634">
    <property type="term" value="C:nucleus"/>
    <property type="evidence" value="ECO:0007669"/>
    <property type="project" value="UniProtKB-SubCell"/>
</dbReference>
<comment type="similarity">
    <text evidence="3">Belongs to the TRAFAC class dynamin-like GTPase superfamily. Very large inducible GTPase (VLIG) family.</text>
</comment>
<reference evidence="9" key="1">
    <citation type="submission" date="2021-06" db="EMBL/GenBank/DDBJ databases">
        <authorList>
            <person name="Kallberg Y."/>
            <person name="Tangrot J."/>
            <person name="Rosling A."/>
        </authorList>
    </citation>
    <scope>NUCLEOTIDE SEQUENCE</scope>
    <source>
        <strain evidence="9">FL966</strain>
    </source>
</reference>
<evidence type="ECO:0000256" key="3">
    <source>
        <dbReference type="ARBA" id="ARBA00006828"/>
    </source>
</evidence>
<dbReference type="Proteomes" id="UP000789759">
    <property type="component" value="Unassembled WGS sequence"/>
</dbReference>
<keyword evidence="4" id="KW-0963">Cytoplasm</keyword>
<dbReference type="SUPFAM" id="SSF52540">
    <property type="entry name" value="P-loop containing nucleoside triphosphate hydrolases"/>
    <property type="match status" value="1"/>
</dbReference>
<evidence type="ECO:0000256" key="1">
    <source>
        <dbReference type="ARBA" id="ARBA00004123"/>
    </source>
</evidence>
<dbReference type="GO" id="GO:0003924">
    <property type="term" value="F:GTPase activity"/>
    <property type="evidence" value="ECO:0007669"/>
    <property type="project" value="InterPro"/>
</dbReference>
<name>A0A9N8W7B7_9GLOM</name>
<dbReference type="InterPro" id="IPR030383">
    <property type="entry name" value="G_VLIG_dom"/>
</dbReference>
<keyword evidence="10" id="KW-1185">Reference proteome</keyword>
<protein>
    <submittedName>
        <fullName evidence="9">12163_t:CDS:1</fullName>
    </submittedName>
</protein>
<comment type="subcellular location">
    <subcellularLocation>
        <location evidence="2">Cytoplasm</location>
    </subcellularLocation>
    <subcellularLocation>
        <location evidence="1">Nucleus</location>
    </subcellularLocation>
</comment>
<evidence type="ECO:0000256" key="4">
    <source>
        <dbReference type="ARBA" id="ARBA00022490"/>
    </source>
</evidence>
<dbReference type="PANTHER" id="PTHR22796">
    <property type="entry name" value="URG4-RELATED"/>
    <property type="match status" value="1"/>
</dbReference>
<dbReference type="Gene3D" id="3.40.50.300">
    <property type="entry name" value="P-loop containing nucleotide triphosphate hydrolases"/>
    <property type="match status" value="1"/>
</dbReference>
<evidence type="ECO:0000256" key="7">
    <source>
        <dbReference type="ARBA" id="ARBA00023242"/>
    </source>
</evidence>
<gene>
    <name evidence="9" type="ORF">CPELLU_LOCUS1465</name>
</gene>
<sequence length="2657" mass="306772">MSMRETSYVEDSTFTLSYIENDALFLGALWNCHLSKPAGYNLFAKKLTSDHLAIHPLKNLDYHLIHVKSIEDKLTTLKISGAMSIEILSGILNVEGSGYYDTMSSINSNEEQLICQYNLDNYLVELLPQAKEVMDNIVKNNLFEKKIKATHVVRSIILGARVSADIRIRRNDTSKNTAINGRLIGGIPFGKVNAALKTSLEVLDSKNANDYDMQITISSKPPMKQQPTTINQMFNLIENVDACIQEEQHYKFIGSDIYGVPIRFILVPVSQFLEIEVEKLYKQLNDSIFENFRTTLIALKDYQSSEYVKNCVIRTEYRLQKILSDSQSQLSKDIIEYQKNLKKVTNNYFERACETLKKYKIAECDSDKLLQIIHDYDKSDFSIVNVCAKLESFVSYGKYELNGVYERDAALMNLKIIYFTNSNELNEWLYSGINVKLLLWTGIDSSKVNSTNGAFQSLFKIVNALQERNIEVGIALPSISNDFSLVIKDNIRSETYSIVEIPQILKILSAAVGMGNPIESRFYMLNALHSNIQLPLTLEKFSELNNLISLLKIDFKIYFAHSYLDSLQKIRSSNHDGFRWKAFIALDAPDTALDAVYEIKNLVSKSVFSEIEWIAGESNIRSSQAAPLLLVFYDGEIKAVCLDKLDLLILSQIFKSKDLSVLSCASTYHSLYPDRSQFSLEFIKIVDQTKMYKIEPINEISPFNQVPNQILSDALNVVRSASLGKDLDIISSIAQLAIKNGNELSNLLIKYGWSSADSKFNKVLCAEDSKSLYNDLQIWLKSRDPFLAKIEYAKSAVESVLKSFDDNKAQINLEDAIKLISNDPKCRNEIKTNFEVWKLENDLKNRCDGYTSILNQLSNENIQKESFHVMKLISLLKSTLQSSNKNFLDVLMDEVIQSYIKRLPLSKEPYKSHWNEIDKFMNRKSLPSLVSLLAKLHYDPQLYKLHEKLNKIRNIDNQNDIKNSFKLLSTEDFTDTHRRYLWQNSRFVYLASRMPLVVMSTLSLNIEEFPSYIPENVQKLLKERFKEHHEQEKFPLLELKNIDQVKDYFEFLLYYNQLPNEILRESITKNEELEKSLESVGVLFDGNWDSKDKITKGWDQEAIEFALEKLKSKNDQPDIEIKITPIPSPLMPPPNDPDSDYKVLKVHKNWKSLMGEKINIITSRDYLEVRKIIPVPTISENQLEFCIIKILPHIIQKVKMWGCSALTASNISGLVKKSKPEPSFDPSNDDPFIDDPFSDDPFSDDSNPFDDKSDKPSNYFNENKNPLSRIDCIAGLLSIVDCIVVQDILHTMAKFPMALPLVMPDFEHAKQFNVMLPFLVGPTIKWETKPGTIVENHLFKSPFRFLVAIRIGSNSKAGKSTILNQLMATEHMFSSICEPGASRGRPYTLSGAIEFTWLTQETCSDSLWKNVMENHYNIGTNEIVLLANLHGDALEYEGQVQWLKQAGSKFLVFIMPNVSVKEWKKLKNIIGSENYVYSMVDCGNKNKNPVIETGRLTEDETLELVRSMFKNSLESETRIQPEFNNFMSGHPLKLANGIECNESQLIVDFIKRYSCATTKNIMKFQKGHTRMTQDHCELWENNNLLQELMKYFGAVLVLPIKKRRRALAHLERDLYNLSVEESSKAREDVLLLREKLRRTIDLTNKNEDIVKYYKTRINNALEQVDDRSLGIEHLFREAGQIYESSLVNIPKYILQFPRSCAELFIEGQVIELIDGDSGKMPGAWLSSIFKEVSIIYPDLKVFVVSILGLQSSGKSTLLNALFSCRFAISIGRCTRGLFMRLLFFEKELKKELNVDAILLIDTEGLGAPEKINEKDASQKDRLLATFVMGISNLSLINVLGEYMNDLTEILQIAIVAMARLEKAKIAPDIFMVQHLTERNAAKTSSGQIEFCEALQNALKFADKKFVDVGIMNSDCLKILDERIQKGELHKQFRSFRDGASTYAPPSKQYHEDVTKLYEDILNACKHSRSIVSFKQWYSLVNSFWKSVKNEHFAVQFKNLKEMYEFIERGRLIVKVKEAINAAFQAHTEQCSDIIRQKITILSSDKNFNTSNLREECVVIIEEELNHDLSSYHCNKCKKVSETRIELENYLKDKEECKTDTLKTIDRYIERRRQATKVQLLQILEARLIGEGCTTEFMDVITNHLKTELKRRSSKRFNEYEHKKISDDIWNELRRRVGDKNYISSVELRIENEVKEAYAHAEIVYRKFIERDKFPARLNGNISKHFKPNEFLGLADEILKEKNAVKFESGMIFTLQSKVNQKLEDHDQNIIWNVHLFALEKFCEKMQCVQQKWDRQHNPLKILERKESEYRVLIKHRLEHGFTYASEGNIIAEYLLKAIRIKAVNSGNEKRMRTVLTLNWMNSTEHARLKYFKQLAKKVQIREFEDALKHFDNPQVKITEWFKKEVDNSCPEISSEEYIKVFEQEFKEVMSEVSKCKSIEEFQNFVESYLNKVEGCEYKMHKVDETNEPDVDSLRDSILETLKSQRWKYKYRKTFKAPSEYEIVMERLGCTESCMFCGAICWGAQGHEENTDNTKKHHSCHQPSGLRGTNNKHNHVLDSAPCHLRSDDSMVSWGKIEDRKLVKWSEAKQKDFTNWLFLPHNKINFNNLMCWFFQELHAKIAATRNLCMASNEDLQKYNCINLDYDQIIRELNVEIEIN</sequence>
<dbReference type="InterPro" id="IPR057365">
    <property type="entry name" value="URGCP"/>
</dbReference>
<evidence type="ECO:0000313" key="10">
    <source>
        <dbReference type="Proteomes" id="UP000789759"/>
    </source>
</evidence>
<dbReference type="Pfam" id="PF25683">
    <property type="entry name" value="URGCP_GTPase"/>
    <property type="match status" value="1"/>
</dbReference>
<dbReference type="GO" id="GO:0005525">
    <property type="term" value="F:GTP binding"/>
    <property type="evidence" value="ECO:0007669"/>
    <property type="project" value="UniProtKB-KW"/>
</dbReference>
<evidence type="ECO:0000256" key="2">
    <source>
        <dbReference type="ARBA" id="ARBA00004496"/>
    </source>
</evidence>
<accession>A0A9N8W7B7</accession>